<evidence type="ECO:0000259" key="15">
    <source>
        <dbReference type="Pfam" id="PF07687"/>
    </source>
</evidence>
<dbReference type="NCBIfam" id="TIGR01910">
    <property type="entry name" value="DapE-ArgE"/>
    <property type="match status" value="1"/>
</dbReference>
<keyword evidence="12" id="KW-0457">Lysine biosynthesis</keyword>
<name>A0AAW5WT63_9LACO</name>
<feature type="domain" description="Peptidase M20 dimerisation" evidence="15">
    <location>
        <begin position="171"/>
        <end position="278"/>
    </location>
</feature>
<dbReference type="Pfam" id="PF07687">
    <property type="entry name" value="M20_dimer"/>
    <property type="match status" value="1"/>
</dbReference>
<dbReference type="InterPro" id="IPR036264">
    <property type="entry name" value="Bact_exopeptidase_dim_dom"/>
</dbReference>
<dbReference type="GO" id="GO:0019877">
    <property type="term" value="P:diaminopimelate biosynthetic process"/>
    <property type="evidence" value="ECO:0007669"/>
    <property type="project" value="UniProtKB-KW"/>
</dbReference>
<dbReference type="GO" id="GO:0009014">
    <property type="term" value="F:succinyl-diaminopimelate desuccinylase activity"/>
    <property type="evidence" value="ECO:0007669"/>
    <property type="project" value="UniProtKB-EC"/>
</dbReference>
<dbReference type="EC" id="3.5.1.18" evidence="5"/>
<comment type="catalytic activity">
    <reaction evidence="14">
        <text>N-succinyl-(2S,6S)-2,6-diaminopimelate + H2O = (2S,6S)-2,6-diaminopimelate + succinate</text>
        <dbReference type="Rhea" id="RHEA:22608"/>
        <dbReference type="ChEBI" id="CHEBI:15377"/>
        <dbReference type="ChEBI" id="CHEBI:30031"/>
        <dbReference type="ChEBI" id="CHEBI:57609"/>
        <dbReference type="ChEBI" id="CHEBI:58087"/>
        <dbReference type="EC" id="3.5.1.18"/>
    </reaction>
</comment>
<evidence type="ECO:0000256" key="6">
    <source>
        <dbReference type="ARBA" id="ARBA00016853"/>
    </source>
</evidence>
<keyword evidence="11" id="KW-0220">Diaminopimelate biosynthesis</keyword>
<evidence type="ECO:0000256" key="11">
    <source>
        <dbReference type="ARBA" id="ARBA00022915"/>
    </source>
</evidence>
<dbReference type="Gene3D" id="3.40.630.10">
    <property type="entry name" value="Zn peptidases"/>
    <property type="match status" value="1"/>
</dbReference>
<evidence type="ECO:0000313" key="17">
    <source>
        <dbReference type="Proteomes" id="UP001212401"/>
    </source>
</evidence>
<dbReference type="InterPro" id="IPR001261">
    <property type="entry name" value="ArgE/DapE_CS"/>
</dbReference>
<dbReference type="GO" id="GO:0046872">
    <property type="term" value="F:metal ion binding"/>
    <property type="evidence" value="ECO:0007669"/>
    <property type="project" value="UniProtKB-KW"/>
</dbReference>
<protein>
    <recommendedName>
        <fullName evidence="6">Probable succinyl-diaminopimelate desuccinylase</fullName>
        <ecNumber evidence="5">3.5.1.18</ecNumber>
    </recommendedName>
</protein>
<dbReference type="RefSeq" id="WP_191337176.1">
    <property type="nucleotide sequence ID" value="NZ_CAJFIS010000022.1"/>
</dbReference>
<evidence type="ECO:0000256" key="5">
    <source>
        <dbReference type="ARBA" id="ARBA00011921"/>
    </source>
</evidence>
<comment type="cofactor">
    <cofactor evidence="2">
        <name>Zn(2+)</name>
        <dbReference type="ChEBI" id="CHEBI:29105"/>
    </cofactor>
</comment>
<dbReference type="PROSITE" id="PS00758">
    <property type="entry name" value="ARGE_DAPE_CPG2_1"/>
    <property type="match status" value="1"/>
</dbReference>
<keyword evidence="10" id="KW-0862">Zinc</keyword>
<evidence type="ECO:0000256" key="8">
    <source>
        <dbReference type="ARBA" id="ARBA00022723"/>
    </source>
</evidence>
<evidence type="ECO:0000256" key="7">
    <source>
        <dbReference type="ARBA" id="ARBA00022605"/>
    </source>
</evidence>
<comment type="pathway">
    <text evidence="3">Amino-acid biosynthesis; L-lysine biosynthesis via DAP pathway; LL-2,6-diaminopimelate from (S)-tetrahydrodipicolinate (succinylase route): step 3/3.</text>
</comment>
<keyword evidence="7" id="KW-0028">Amino-acid biosynthesis</keyword>
<dbReference type="NCBIfam" id="NF006365">
    <property type="entry name" value="PRK08588.1"/>
    <property type="match status" value="1"/>
</dbReference>
<accession>A0AAW5WT63</accession>
<keyword evidence="8" id="KW-0479">Metal-binding</keyword>
<gene>
    <name evidence="16" type="ORF">L2724_05580</name>
</gene>
<comment type="similarity">
    <text evidence="4">Belongs to the peptidase M20A family.</text>
</comment>
<keyword evidence="9" id="KW-0378">Hydrolase</keyword>
<evidence type="ECO:0000256" key="10">
    <source>
        <dbReference type="ARBA" id="ARBA00022833"/>
    </source>
</evidence>
<evidence type="ECO:0000313" key="16">
    <source>
        <dbReference type="EMBL" id="MCZ3667755.1"/>
    </source>
</evidence>
<sequence>MDDQAKIALLQKVIQFNTVNGNEQPLAEYLKEVLAQHHIDSQLVKFADNRTCLVAEIGNQPGKVLAFAGHMDTVATGDPAKWKYPPFSGEIVNGNIYGRGSVDMKGGLTAMVISLIQMKEAGLPKHGKVRLLLSVDEEVGGQGSMLLTQKGYADDLDAMVMGEASSNQLEYAHCGSFDYEIESFGKTAHSSRPDLGINAVANLARFIDGERTAFADAQPSPVLGKVIHSVTVFHGGEQLNSIPDYAYLKGNVRTVPECDNEETQARLQKIIDQLNKQGAQLRLKVVASFAPVVTDPHDPFINLVSDAVAATKGSKPKVIVSHGATDASRYSLAERPFSFVEYGPGDDRQSHQINEHLSIDDFLQAPTIYQQVAERFLI</sequence>
<evidence type="ECO:0000256" key="1">
    <source>
        <dbReference type="ARBA" id="ARBA00001941"/>
    </source>
</evidence>
<dbReference type="PROSITE" id="PS00759">
    <property type="entry name" value="ARGE_DAPE_CPG2_2"/>
    <property type="match status" value="1"/>
</dbReference>
<dbReference type="PANTHER" id="PTHR43808:SF8">
    <property type="entry name" value="PEPTIDASE M20 DIMERISATION DOMAIN-CONTAINING PROTEIN"/>
    <property type="match status" value="1"/>
</dbReference>
<dbReference type="GO" id="GO:0009085">
    <property type="term" value="P:lysine biosynthetic process"/>
    <property type="evidence" value="ECO:0007669"/>
    <property type="project" value="UniProtKB-KW"/>
</dbReference>
<dbReference type="SUPFAM" id="SSF55031">
    <property type="entry name" value="Bacterial exopeptidase dimerisation domain"/>
    <property type="match status" value="1"/>
</dbReference>
<comment type="caution">
    <text evidence="16">The sequence shown here is derived from an EMBL/GenBank/DDBJ whole genome shotgun (WGS) entry which is preliminary data.</text>
</comment>
<dbReference type="InterPro" id="IPR002933">
    <property type="entry name" value="Peptidase_M20"/>
</dbReference>
<dbReference type="Pfam" id="PF01546">
    <property type="entry name" value="Peptidase_M20"/>
    <property type="match status" value="1"/>
</dbReference>
<evidence type="ECO:0000256" key="14">
    <source>
        <dbReference type="ARBA" id="ARBA00051301"/>
    </source>
</evidence>
<evidence type="ECO:0000256" key="13">
    <source>
        <dbReference type="ARBA" id="ARBA00023285"/>
    </source>
</evidence>
<dbReference type="AlphaFoldDB" id="A0AAW5WT63"/>
<dbReference type="InterPro" id="IPR011650">
    <property type="entry name" value="Peptidase_M20_dimer"/>
</dbReference>
<dbReference type="Proteomes" id="UP001212401">
    <property type="component" value="Unassembled WGS sequence"/>
</dbReference>
<dbReference type="PANTHER" id="PTHR43808">
    <property type="entry name" value="ACETYLORNITHINE DEACETYLASE"/>
    <property type="match status" value="1"/>
</dbReference>
<keyword evidence="13" id="KW-0170">Cobalt</keyword>
<evidence type="ECO:0000256" key="12">
    <source>
        <dbReference type="ARBA" id="ARBA00023154"/>
    </source>
</evidence>
<dbReference type="EMBL" id="JAKHPH010000011">
    <property type="protein sequence ID" value="MCZ3667755.1"/>
    <property type="molecule type" value="Genomic_DNA"/>
</dbReference>
<evidence type="ECO:0000256" key="4">
    <source>
        <dbReference type="ARBA" id="ARBA00006247"/>
    </source>
</evidence>
<dbReference type="Gene3D" id="3.30.70.360">
    <property type="match status" value="1"/>
</dbReference>
<dbReference type="SUPFAM" id="SSF53187">
    <property type="entry name" value="Zn-dependent exopeptidases"/>
    <property type="match status" value="1"/>
</dbReference>
<reference evidence="16" key="1">
    <citation type="submission" date="2022-01" db="EMBL/GenBank/DDBJ databases">
        <title>VMRC isolate genome collection.</title>
        <authorList>
            <person name="France M."/>
            <person name="Rutt L."/>
            <person name="Humphrys M."/>
            <person name="Ravel J."/>
        </authorList>
    </citation>
    <scope>NUCLEOTIDE SEQUENCE</scope>
    <source>
        <strain evidence="16">C0048A1</strain>
    </source>
</reference>
<organism evidence="16 17">
    <name type="scientific">Limosilactobacillus vaginalis</name>
    <dbReference type="NCBI Taxonomy" id="1633"/>
    <lineage>
        <taxon>Bacteria</taxon>
        <taxon>Bacillati</taxon>
        <taxon>Bacillota</taxon>
        <taxon>Bacilli</taxon>
        <taxon>Lactobacillales</taxon>
        <taxon>Lactobacillaceae</taxon>
        <taxon>Limosilactobacillus</taxon>
    </lineage>
</organism>
<evidence type="ECO:0000256" key="9">
    <source>
        <dbReference type="ARBA" id="ARBA00022801"/>
    </source>
</evidence>
<proteinExistence type="inferred from homology"/>
<dbReference type="CDD" id="cd08659">
    <property type="entry name" value="M20_ArgE_DapE-like"/>
    <property type="match status" value="1"/>
</dbReference>
<dbReference type="InterPro" id="IPR010182">
    <property type="entry name" value="ArgE/DapE"/>
</dbReference>
<dbReference type="InterPro" id="IPR050072">
    <property type="entry name" value="Peptidase_M20A"/>
</dbReference>
<comment type="cofactor">
    <cofactor evidence="1">
        <name>Co(2+)</name>
        <dbReference type="ChEBI" id="CHEBI:48828"/>
    </cofactor>
</comment>
<evidence type="ECO:0000256" key="2">
    <source>
        <dbReference type="ARBA" id="ARBA00001947"/>
    </source>
</evidence>
<evidence type="ECO:0000256" key="3">
    <source>
        <dbReference type="ARBA" id="ARBA00005130"/>
    </source>
</evidence>